<evidence type="ECO:0000256" key="6">
    <source>
        <dbReference type="SAM" id="Phobius"/>
    </source>
</evidence>
<dbReference type="NCBIfam" id="TIGR00784">
    <property type="entry name" value="citMHS"/>
    <property type="match status" value="1"/>
</dbReference>
<feature type="transmembrane region" description="Helical" evidence="6">
    <location>
        <begin position="396"/>
        <end position="423"/>
    </location>
</feature>
<proteinExistence type="predicted"/>
<keyword evidence="2" id="KW-0813">Transport</keyword>
<feature type="transmembrane region" description="Helical" evidence="6">
    <location>
        <begin position="62"/>
        <end position="81"/>
    </location>
</feature>
<comment type="subcellular location">
    <subcellularLocation>
        <location evidence="1">Membrane</location>
        <topology evidence="1">Multi-pass membrane protein</topology>
    </subcellularLocation>
</comment>
<feature type="transmembrane region" description="Helical" evidence="6">
    <location>
        <begin position="145"/>
        <end position="165"/>
    </location>
</feature>
<keyword evidence="9" id="KW-1185">Reference proteome</keyword>
<feature type="transmembrane region" description="Helical" evidence="6">
    <location>
        <begin position="185"/>
        <end position="205"/>
    </location>
</feature>
<keyword evidence="5 6" id="KW-0472">Membrane</keyword>
<feature type="transmembrane region" description="Helical" evidence="6">
    <location>
        <begin position="309"/>
        <end position="331"/>
    </location>
</feature>
<feature type="transmembrane region" description="Helical" evidence="6">
    <location>
        <begin position="32"/>
        <end position="50"/>
    </location>
</feature>
<evidence type="ECO:0000256" key="1">
    <source>
        <dbReference type="ARBA" id="ARBA00004141"/>
    </source>
</evidence>
<evidence type="ECO:0000256" key="2">
    <source>
        <dbReference type="ARBA" id="ARBA00022448"/>
    </source>
</evidence>
<feature type="domain" description="Citrate transporter-like" evidence="7">
    <location>
        <begin position="23"/>
        <end position="402"/>
    </location>
</feature>
<organism evidence="8 9">
    <name type="scientific">Salicibibacter kimchii</name>
    <dbReference type="NCBI Taxonomy" id="2099786"/>
    <lineage>
        <taxon>Bacteria</taxon>
        <taxon>Bacillati</taxon>
        <taxon>Bacillota</taxon>
        <taxon>Bacilli</taxon>
        <taxon>Bacillales</taxon>
        <taxon>Bacillaceae</taxon>
        <taxon>Salicibibacter</taxon>
    </lineage>
</organism>
<evidence type="ECO:0000313" key="8">
    <source>
        <dbReference type="EMBL" id="AXF56413.1"/>
    </source>
</evidence>
<dbReference type="InterPro" id="IPR014738">
    <property type="entry name" value="Citrate_transporter"/>
</dbReference>
<accession>A0A345BZN2</accession>
<dbReference type="AlphaFoldDB" id="A0A345BZN2"/>
<feature type="transmembrane region" description="Helical" evidence="6">
    <location>
        <begin position="6"/>
        <end position="25"/>
    </location>
</feature>
<keyword evidence="3 6" id="KW-0812">Transmembrane</keyword>
<dbReference type="InterPro" id="IPR003474">
    <property type="entry name" value="Glcn_transporter"/>
</dbReference>
<keyword evidence="4 6" id="KW-1133">Transmembrane helix</keyword>
<dbReference type="OrthoDB" id="5329450at2"/>
<sequence>MAQDTSVFLTFIGLAIIVSIVALLIKGKISPIVGMTIIPIIGALVAGFGFEEITSFFEEGVSQVMNVVIMFIFAITFFGIMQDSGLFNPLVRGMILATKGNVIIVAMGTAVIGTFVQLDGAGATTFLLSIPALLPLYHALHMSRYLLLLIIATSAGVMNMVPWGGATGRAASVLGVDPVDLWFPLIPLQIFGFFLVLGLAALLGIREKRRIAKRVENGEIERNDYVDVRAIADDFTKRQQEAEEASEEKRVKHPSMIWINLTLTIGIITLMVADIAPPEFAFMIGVAIALPLNYRSVSDQMGRVRAHAPSALMMASVILAAGVFLGVLNGSGMLDSIALSMLAVLPEAVGPYLHVIVGALGVPMDLLTSTDAYYFAMLPLVEATAGEFGVPADSTAYAMLIGNIIGTFISPFAPALWLAIGLAGANMGMHIKYSFFWMWGFSIVMLIAAYFMGIFTV</sequence>
<name>A0A345BZN2_9BACI</name>
<dbReference type="InterPro" id="IPR004680">
    <property type="entry name" value="Cit_transptr-like_dom"/>
</dbReference>
<feature type="transmembrane region" description="Helical" evidence="6">
    <location>
        <begin position="256"/>
        <end position="273"/>
    </location>
</feature>
<dbReference type="KEGG" id="rue:DT065_10535"/>
<dbReference type="GO" id="GO:0015137">
    <property type="term" value="F:citrate transmembrane transporter activity"/>
    <property type="evidence" value="ECO:0007669"/>
    <property type="project" value="InterPro"/>
</dbReference>
<evidence type="ECO:0000313" key="9">
    <source>
        <dbReference type="Proteomes" id="UP000252100"/>
    </source>
</evidence>
<dbReference type="GO" id="GO:0005886">
    <property type="term" value="C:plasma membrane"/>
    <property type="evidence" value="ECO:0007669"/>
    <property type="project" value="TreeGrafter"/>
</dbReference>
<feature type="transmembrane region" description="Helical" evidence="6">
    <location>
        <begin position="93"/>
        <end position="115"/>
    </location>
</feature>
<protein>
    <submittedName>
        <fullName evidence="8">Citrate transporter</fullName>
    </submittedName>
</protein>
<evidence type="ECO:0000256" key="3">
    <source>
        <dbReference type="ARBA" id="ARBA00022692"/>
    </source>
</evidence>
<evidence type="ECO:0000256" key="5">
    <source>
        <dbReference type="ARBA" id="ARBA00023136"/>
    </source>
</evidence>
<feature type="transmembrane region" description="Helical" evidence="6">
    <location>
        <begin position="435"/>
        <end position="455"/>
    </location>
</feature>
<dbReference type="RefSeq" id="WP_114373177.1">
    <property type="nucleotide sequence ID" value="NZ_CP031092.1"/>
</dbReference>
<feature type="transmembrane region" description="Helical" evidence="6">
    <location>
        <begin position="121"/>
        <end position="138"/>
    </location>
</feature>
<dbReference type="Proteomes" id="UP000252100">
    <property type="component" value="Chromosome"/>
</dbReference>
<dbReference type="GO" id="GO:0015128">
    <property type="term" value="F:gluconate transmembrane transporter activity"/>
    <property type="evidence" value="ECO:0007669"/>
    <property type="project" value="InterPro"/>
</dbReference>
<dbReference type="PANTHER" id="PTHR30354:SF26">
    <property type="entry name" value="TRANSPORTER, PUTATIVE-RELATED"/>
    <property type="match status" value="1"/>
</dbReference>
<evidence type="ECO:0000256" key="4">
    <source>
        <dbReference type="ARBA" id="ARBA00022989"/>
    </source>
</evidence>
<evidence type="ECO:0000259" key="7">
    <source>
        <dbReference type="Pfam" id="PF03600"/>
    </source>
</evidence>
<reference evidence="8 9" key="1">
    <citation type="journal article" date="2018" name="J. Microbiol.">
        <title>Salicibibacter kimchii gen. nov., sp. nov., a moderately halophilic and alkalitolerant bacterium in the family Bacillaceae, isolated from kimchi.</title>
        <authorList>
            <person name="Jang J.Y."/>
            <person name="Oh Y.J."/>
            <person name="Lim S.K."/>
            <person name="Park H.K."/>
            <person name="Lee C."/>
            <person name="Kim J.Y."/>
            <person name="Lee M.A."/>
            <person name="Choi H.J."/>
        </authorList>
    </citation>
    <scope>NUCLEOTIDE SEQUENCE [LARGE SCALE GENOMIC DNA]</scope>
    <source>
        <strain evidence="8 9">NKC1-1</strain>
    </source>
</reference>
<feature type="transmembrane region" description="Helical" evidence="6">
    <location>
        <begin position="279"/>
        <end position="297"/>
    </location>
</feature>
<dbReference type="PANTHER" id="PTHR30354">
    <property type="entry name" value="GNT FAMILY GLUCONATE TRANSPORTER"/>
    <property type="match status" value="1"/>
</dbReference>
<gene>
    <name evidence="8" type="ORF">DT065_10535</name>
</gene>
<dbReference type="Pfam" id="PF03600">
    <property type="entry name" value="CitMHS"/>
    <property type="match status" value="1"/>
</dbReference>
<dbReference type="EMBL" id="CP031092">
    <property type="protein sequence ID" value="AXF56413.1"/>
    <property type="molecule type" value="Genomic_DNA"/>
</dbReference>